<evidence type="ECO:0000259" key="2">
    <source>
        <dbReference type="Pfam" id="PF13472"/>
    </source>
</evidence>
<dbReference type="Gene3D" id="3.40.50.1110">
    <property type="entry name" value="SGNH hydrolase"/>
    <property type="match status" value="1"/>
</dbReference>
<dbReference type="InterPro" id="IPR036514">
    <property type="entry name" value="SGNH_hydro_sf"/>
</dbReference>
<evidence type="ECO:0000256" key="1">
    <source>
        <dbReference type="SAM" id="SignalP"/>
    </source>
</evidence>
<feature type="signal peptide" evidence="1">
    <location>
        <begin position="1"/>
        <end position="20"/>
    </location>
</feature>
<feature type="chain" id="PRO_5040912658" description="SGNH hydrolase-type esterase domain-containing protein" evidence="1">
    <location>
        <begin position="21"/>
        <end position="592"/>
    </location>
</feature>
<feature type="domain" description="SGNH hydrolase-type esterase" evidence="2">
    <location>
        <begin position="45"/>
        <end position="247"/>
    </location>
</feature>
<evidence type="ECO:0000313" key="3">
    <source>
        <dbReference type="EMBL" id="MDG5977202.1"/>
    </source>
</evidence>
<dbReference type="EMBL" id="AOGK01000017">
    <property type="protein sequence ID" value="MDG5977202.1"/>
    <property type="molecule type" value="Genomic_DNA"/>
</dbReference>
<keyword evidence="1" id="KW-0732">Signal</keyword>
<evidence type="ECO:0000313" key="4">
    <source>
        <dbReference type="Proteomes" id="UP001152876"/>
    </source>
</evidence>
<dbReference type="SUPFAM" id="SSF52266">
    <property type="entry name" value="SGNH hydrolase"/>
    <property type="match status" value="1"/>
</dbReference>
<gene>
    <name evidence="3" type="ORF">H010_18213</name>
</gene>
<dbReference type="Pfam" id="PF13472">
    <property type="entry name" value="Lipase_GDSL_2"/>
    <property type="match status" value="1"/>
</dbReference>
<dbReference type="InterPro" id="IPR036709">
    <property type="entry name" value="Autotransporte_beta_dom_sf"/>
</dbReference>
<dbReference type="InterPro" id="IPR013830">
    <property type="entry name" value="SGNH_hydro"/>
</dbReference>
<dbReference type="SUPFAM" id="SSF103515">
    <property type="entry name" value="Autotransporter"/>
    <property type="match status" value="1"/>
</dbReference>
<comment type="caution">
    <text evidence="3">The sequence shown here is derived from an EMBL/GenBank/DDBJ whole genome shotgun (WGS) entry which is preliminary data.</text>
</comment>
<keyword evidence="4" id="KW-1185">Reference proteome</keyword>
<protein>
    <recommendedName>
        <fullName evidence="2">SGNH hydrolase-type esterase domain-containing protein</fullName>
    </recommendedName>
</protein>
<proteinExistence type="predicted"/>
<name>A0A9X4NTX8_9BURK</name>
<dbReference type="Proteomes" id="UP001152876">
    <property type="component" value="Unassembled WGS sequence"/>
</dbReference>
<dbReference type="GO" id="GO:0016788">
    <property type="term" value="F:hydrolase activity, acting on ester bonds"/>
    <property type="evidence" value="ECO:0007669"/>
    <property type="project" value="UniProtKB-ARBA"/>
</dbReference>
<organism evidence="3 4">
    <name type="scientific">Hydrogenophaga taeniospiralis CCUG 15921</name>
    <dbReference type="NCBI Taxonomy" id="1281780"/>
    <lineage>
        <taxon>Bacteria</taxon>
        <taxon>Pseudomonadati</taxon>
        <taxon>Pseudomonadota</taxon>
        <taxon>Betaproteobacteria</taxon>
        <taxon>Burkholderiales</taxon>
        <taxon>Comamonadaceae</taxon>
        <taxon>Hydrogenophaga</taxon>
    </lineage>
</organism>
<reference evidence="3" key="1">
    <citation type="submission" date="2013-01" db="EMBL/GenBank/DDBJ databases">
        <title>Genome draft of Hydrogenophaga taeniospiralis 2K1.</title>
        <authorList>
            <person name="Gomila M."/>
            <person name="Lalucat J."/>
        </authorList>
    </citation>
    <scope>NUCLEOTIDE SEQUENCE</scope>
    <source>
        <strain evidence="3">CCUG 15921</strain>
    </source>
</reference>
<dbReference type="AlphaFoldDB" id="A0A9X4NTX8"/>
<accession>A0A9X4NTX8</accession>
<sequence>MTVICASLILAGCASSGSSAPGVANPFSTDGSSSLASIKVNTMRVFGDSYSDPNFTSSIGTINWGQQLQARGTVARSSIYAIGGARAQSGELRAFDQQINKALNSGNPIVDRDLTVVYLGHNDIGRTGSPDGLVRSTTGYKAGVDRLVKAGAANENRRLFVTQLHAWGRGPGVSDGVDHQVRAWNTMLAGIANSHPNIIAVDMYTAFERVFQDPQKYGFTNVTTADRSRSSIDALYHDATHFGNRGQEIITRVYQHYLSRGWDWANSVSAGAGAAEQLNKDIDQGTLVLSMAGQKRLQPGFRLVALGMDQNKPFSFKPLNGKVFQPFASTRQQELQQSPRGLALDMNLGSEDNPSNSRLGVAVFQHEQPKVLETAAQRNSRRFTSDAVSLYWHKPVSGFLLSSQLSHMALNFNSYAQDSMVNLTLENTSKGDTWSLENKLRYPLRSGAMNVTPWLSLTSQSHSMDPALTRTLYTTDVLFSSSRMNELLSGLGLDIQADPISLAGNKQLRLGGSLYHVQSLHRDSVMVSMQEAGSPGVVQRELFPSAKISRTQLGLQAALDVAKNVRFSATYGTQLQDVKNTSSLLLLANIQY</sequence>